<dbReference type="AlphaFoldDB" id="A0A6D2HYP1"/>
<dbReference type="EMBL" id="CACVBM020000443">
    <property type="protein sequence ID" value="CAA7019100.1"/>
    <property type="molecule type" value="Genomic_DNA"/>
</dbReference>
<sequence>MTKPESIEPLRLIDAAKMGRLRLIDAWRAWKVDRASCKQMMGSIKLASLVWGRSSWLASYGIDRATWSCTGSIDL</sequence>
<comment type="caution">
    <text evidence="1">The sequence shown here is derived from an EMBL/GenBank/DDBJ whole genome shotgun (WGS) entry which is preliminary data.</text>
</comment>
<protein>
    <submittedName>
        <fullName evidence="1">Uncharacterized protein</fullName>
    </submittedName>
</protein>
<accession>A0A6D2HYP1</accession>
<gene>
    <name evidence="1" type="ORF">MERR_LOCUS6335</name>
</gene>
<organism evidence="1 2">
    <name type="scientific">Microthlaspi erraticum</name>
    <dbReference type="NCBI Taxonomy" id="1685480"/>
    <lineage>
        <taxon>Eukaryota</taxon>
        <taxon>Viridiplantae</taxon>
        <taxon>Streptophyta</taxon>
        <taxon>Embryophyta</taxon>
        <taxon>Tracheophyta</taxon>
        <taxon>Spermatophyta</taxon>
        <taxon>Magnoliopsida</taxon>
        <taxon>eudicotyledons</taxon>
        <taxon>Gunneridae</taxon>
        <taxon>Pentapetalae</taxon>
        <taxon>rosids</taxon>
        <taxon>malvids</taxon>
        <taxon>Brassicales</taxon>
        <taxon>Brassicaceae</taxon>
        <taxon>Coluteocarpeae</taxon>
        <taxon>Microthlaspi</taxon>
    </lineage>
</organism>
<evidence type="ECO:0000313" key="2">
    <source>
        <dbReference type="Proteomes" id="UP000467841"/>
    </source>
</evidence>
<dbReference type="Proteomes" id="UP000467841">
    <property type="component" value="Unassembled WGS sequence"/>
</dbReference>
<evidence type="ECO:0000313" key="1">
    <source>
        <dbReference type="EMBL" id="CAA7019100.1"/>
    </source>
</evidence>
<reference evidence="1" key="1">
    <citation type="submission" date="2020-01" db="EMBL/GenBank/DDBJ databases">
        <authorList>
            <person name="Mishra B."/>
        </authorList>
    </citation>
    <scope>NUCLEOTIDE SEQUENCE [LARGE SCALE GENOMIC DNA]</scope>
</reference>
<proteinExistence type="predicted"/>
<keyword evidence="2" id="KW-1185">Reference proteome</keyword>
<name>A0A6D2HYP1_9BRAS</name>